<reference evidence="3" key="2">
    <citation type="submission" date="2024-04" db="EMBL/GenBank/DDBJ databases">
        <authorList>
            <person name="Chen Y."/>
            <person name="Shah S."/>
            <person name="Dougan E. K."/>
            <person name="Thang M."/>
            <person name="Chan C."/>
        </authorList>
    </citation>
    <scope>NUCLEOTIDE SEQUENCE [LARGE SCALE GENOMIC DNA]</scope>
</reference>
<organism evidence="2">
    <name type="scientific">Cladocopium goreaui</name>
    <dbReference type="NCBI Taxonomy" id="2562237"/>
    <lineage>
        <taxon>Eukaryota</taxon>
        <taxon>Sar</taxon>
        <taxon>Alveolata</taxon>
        <taxon>Dinophyceae</taxon>
        <taxon>Suessiales</taxon>
        <taxon>Symbiodiniaceae</taxon>
        <taxon>Cladocopium</taxon>
    </lineage>
</organism>
<keyword evidence="4" id="KW-0808">Transferase</keyword>
<feature type="compositionally biased region" description="Low complexity" evidence="1">
    <location>
        <begin position="1249"/>
        <end position="1273"/>
    </location>
</feature>
<keyword evidence="4" id="KW-0695">RNA-directed DNA polymerase</keyword>
<proteinExistence type="predicted"/>
<evidence type="ECO:0000313" key="2">
    <source>
        <dbReference type="EMBL" id="CAI4001302.1"/>
    </source>
</evidence>
<dbReference type="EMBL" id="CAMXCT010002911">
    <property type="protein sequence ID" value="CAI4001302.1"/>
    <property type="molecule type" value="Genomic_DNA"/>
</dbReference>
<evidence type="ECO:0000313" key="3">
    <source>
        <dbReference type="EMBL" id="CAL1154677.1"/>
    </source>
</evidence>
<feature type="region of interest" description="Disordered" evidence="1">
    <location>
        <begin position="640"/>
        <end position="678"/>
    </location>
</feature>
<name>A0A9P1G8P5_9DINO</name>
<feature type="region of interest" description="Disordered" evidence="1">
    <location>
        <begin position="1245"/>
        <end position="1276"/>
    </location>
</feature>
<keyword evidence="5" id="KW-1185">Reference proteome</keyword>
<gene>
    <name evidence="2" type="ORF">C1SCF055_LOCUS27356</name>
</gene>
<dbReference type="EMBL" id="CAMXCT030002911">
    <property type="protein sequence ID" value="CAL4788614.1"/>
    <property type="molecule type" value="Genomic_DNA"/>
</dbReference>
<evidence type="ECO:0000256" key="1">
    <source>
        <dbReference type="SAM" id="MobiDB-lite"/>
    </source>
</evidence>
<dbReference type="GO" id="GO:0003964">
    <property type="term" value="F:RNA-directed DNA polymerase activity"/>
    <property type="evidence" value="ECO:0007669"/>
    <property type="project" value="UniProtKB-KW"/>
</dbReference>
<dbReference type="EMBL" id="CAMXCT020002911">
    <property type="protein sequence ID" value="CAL1154677.1"/>
    <property type="molecule type" value="Genomic_DNA"/>
</dbReference>
<protein>
    <submittedName>
        <fullName evidence="4">Reverse transcriptase domain-containing protein</fullName>
    </submittedName>
</protein>
<dbReference type="Proteomes" id="UP001152797">
    <property type="component" value="Unassembled WGS sequence"/>
</dbReference>
<evidence type="ECO:0000313" key="4">
    <source>
        <dbReference type="EMBL" id="CAL4788614.1"/>
    </source>
</evidence>
<accession>A0A9P1G8P5</accession>
<keyword evidence="4" id="KW-0548">Nucleotidyltransferase</keyword>
<evidence type="ECO:0000313" key="5">
    <source>
        <dbReference type="Proteomes" id="UP001152797"/>
    </source>
</evidence>
<comment type="caution">
    <text evidence="2">The sequence shown here is derived from an EMBL/GenBank/DDBJ whole genome shotgun (WGS) entry which is preliminary data.</text>
</comment>
<reference evidence="2" key="1">
    <citation type="submission" date="2022-10" db="EMBL/GenBank/DDBJ databases">
        <authorList>
            <person name="Chen Y."/>
            <person name="Dougan E. K."/>
            <person name="Chan C."/>
            <person name="Rhodes N."/>
            <person name="Thang M."/>
        </authorList>
    </citation>
    <scope>NUCLEOTIDE SEQUENCE</scope>
</reference>
<sequence length="1291" mass="141141">MFGLHSSLDERADIDNSSLLGTGDFLSGFVSGLHEGPGHDVTQRGASAGQPVVSAAVHDATFSRDLFSNFDATGIKLPWETGIFRELLGDDPLSEPLVPKMPIGEFCSFGIDDTPQHVTESVASVAMTSMATPVFSSCTGSGDDLNYDAKRQQLRDVAIGKFLIVLRQWPTASKTGRHVAELDSTGQQQDEVFEILSSVLGVKSPATLIKRANSLLAFMRWAVRVGKGAECSVDEVVSSHSLKATFLAWSARYGLSPQTRAVDVQSHAKGVDVVKQEQPDHDSVITLYDSPQGTDTAEQAHAGDVASWGGSVDENASQTQADVADDVGDLAYCSAAEKEIAAGDKLSSDLQDAMCGSGQSSPNMWRVNSFMKLNAWQTAPIVAEDFQAWVRTLDPGATIGGVASLKRLLFESQTQLLAILKEQVTNPEPTVARKVPPAERESRLANLKNRLVGVLIEGHSEPSHALLDLATQLYDQNVLRFTPLEKCYSRLTELSFTSKPQSKLLEVESSKVVIRDKDSEFEASVQSSYQALEAFKRRGLALDFANVMTFTCHDKYVQLLFAHLNREPPAGYNGCSVSQLLSADKSAWCHLIEKNVKPRPDLAGALALDTKLEEALKSYEVSFSLLPMIAKQTQRVATPAATPVAKTHAAPSAKGNRKGLNRFRPYTAKGKGKSKGKFDQRIPKEIRDAGGTASTPDGEPICFDYSLKKCKEVVTDGRPDQTRTFSTAEETAYPMPLAYAIAFGITQELISLGWQPPPWELAPPDTVSFHYLRTCEQFVKDAVSAGHPVGGISRLPDPLWEVLTHVSNTPTYVLAKQRLATLQYWLDRGRSLVSDEAKLHAGFPSTLQGILAPKRLLLWKEMMEYYEYPDSAVFHEVVGGIDLAGPAPVVPFFDPCFRPAKVSMPELARSAPAARAALLATIGPSGDANIDEVVYAKTLEELECGWLDGPYVPEELPDDAVVSRRFGINQSSGDGMKVRLIDDFSGSGVNDTVQVESAVKLHTLDVAAALCMELLKSDCDQQWVGKTLDLSAAYRQLGVELTETIDEVLLAKRLTKQGALVLRGRMQFAKAQLWGRAIIGLTAAISIAFHFLEPVHPNMQIAQNLQEERLLAFDKIVSACKLLIEQIGRPKFMTSVWQLWSQLSQAMFTLERTLWPNQPPETPLNITLPQHSRPLSDVLLNNFDQHATFVLQAIAPLEQFHQWFISEYDIVLHAEFNEMLIDSLLLFRTVETMLRMKRRLQTLLPPPADTAAAPPAETPATAASAASPAAPATGETEMTITNAAGEVLSWY</sequence>
<feature type="compositionally biased region" description="Low complexity" evidence="1">
    <location>
        <begin position="640"/>
        <end position="651"/>
    </location>
</feature>